<dbReference type="Gene3D" id="1.20.120.830">
    <property type="entry name" value="Serine-rich domain"/>
    <property type="match status" value="1"/>
</dbReference>
<dbReference type="Gene3D" id="1.20.120.230">
    <property type="entry name" value="Alpha-catenin/vinculin-like"/>
    <property type="match status" value="1"/>
</dbReference>
<name>A0ABD6ENZ8_9BILA</name>
<feature type="domain" description="CAS family C-terminal" evidence="6">
    <location>
        <begin position="621"/>
        <end position="778"/>
    </location>
</feature>
<feature type="region of interest" description="Disordered" evidence="4">
    <location>
        <begin position="77"/>
        <end position="135"/>
    </location>
</feature>
<feature type="compositionally biased region" description="Low complexity" evidence="4">
    <location>
        <begin position="523"/>
        <end position="536"/>
    </location>
</feature>
<dbReference type="GO" id="GO:0005737">
    <property type="term" value="C:cytoplasm"/>
    <property type="evidence" value="ECO:0007669"/>
    <property type="project" value="UniProtKB-SubCell"/>
</dbReference>
<dbReference type="InterPro" id="IPR014928">
    <property type="entry name" value="Serine_rich_dom"/>
</dbReference>
<dbReference type="InterPro" id="IPR038319">
    <property type="entry name" value="Serine_rich_sf"/>
</dbReference>
<evidence type="ECO:0000259" key="6">
    <source>
        <dbReference type="Pfam" id="PF12026"/>
    </source>
</evidence>
<dbReference type="PANTHER" id="PTHR10654">
    <property type="entry name" value="CAS SCAFFOLDING PROTEIN"/>
    <property type="match status" value="1"/>
</dbReference>
<feature type="region of interest" description="Disordered" evidence="4">
    <location>
        <begin position="177"/>
        <end position="271"/>
    </location>
</feature>
<gene>
    <name evidence="7" type="ORF">AB6A40_005116</name>
</gene>
<dbReference type="InterPro" id="IPR037362">
    <property type="entry name" value="CAS_fam"/>
</dbReference>
<feature type="compositionally biased region" description="Basic and acidic residues" evidence="4">
    <location>
        <begin position="513"/>
        <end position="522"/>
    </location>
</feature>
<feature type="region of interest" description="Disordered" evidence="4">
    <location>
        <begin position="276"/>
        <end position="295"/>
    </location>
</feature>
<evidence type="ECO:0000256" key="2">
    <source>
        <dbReference type="ARBA" id="ARBA00022490"/>
    </source>
</evidence>
<feature type="compositionally biased region" description="Polar residues" evidence="4">
    <location>
        <begin position="537"/>
        <end position="568"/>
    </location>
</feature>
<evidence type="ECO:0000313" key="7">
    <source>
        <dbReference type="EMBL" id="MFH4978407.1"/>
    </source>
</evidence>
<feature type="region of interest" description="Disordered" evidence="4">
    <location>
        <begin position="622"/>
        <end position="647"/>
    </location>
</feature>
<evidence type="ECO:0000313" key="8">
    <source>
        <dbReference type="Proteomes" id="UP001608902"/>
    </source>
</evidence>
<dbReference type="Pfam" id="PF08824">
    <property type="entry name" value="Serine_rich"/>
    <property type="match status" value="1"/>
</dbReference>
<dbReference type="PANTHER" id="PTHR10654:SF18">
    <property type="entry name" value="IP17195P"/>
    <property type="match status" value="1"/>
</dbReference>
<evidence type="ECO:0000256" key="3">
    <source>
        <dbReference type="ARBA" id="ARBA00022553"/>
    </source>
</evidence>
<feature type="compositionally biased region" description="Low complexity" evidence="4">
    <location>
        <begin position="223"/>
        <end position="237"/>
    </location>
</feature>
<keyword evidence="8" id="KW-1185">Reference proteome</keyword>
<evidence type="ECO:0000256" key="1">
    <source>
        <dbReference type="ARBA" id="ARBA00004496"/>
    </source>
</evidence>
<dbReference type="EMBL" id="JBGFUD010003173">
    <property type="protein sequence ID" value="MFH4978407.1"/>
    <property type="molecule type" value="Genomic_DNA"/>
</dbReference>
<dbReference type="CDD" id="cd11564">
    <property type="entry name" value="FAT-like_CAS_C"/>
    <property type="match status" value="1"/>
</dbReference>
<organism evidence="7 8">
    <name type="scientific">Gnathostoma spinigerum</name>
    <dbReference type="NCBI Taxonomy" id="75299"/>
    <lineage>
        <taxon>Eukaryota</taxon>
        <taxon>Metazoa</taxon>
        <taxon>Ecdysozoa</taxon>
        <taxon>Nematoda</taxon>
        <taxon>Chromadorea</taxon>
        <taxon>Rhabditida</taxon>
        <taxon>Spirurina</taxon>
        <taxon>Gnathostomatomorpha</taxon>
        <taxon>Gnathostomatoidea</taxon>
        <taxon>Gnathostomatidae</taxon>
        <taxon>Gnathostoma</taxon>
    </lineage>
</organism>
<comment type="subcellular location">
    <subcellularLocation>
        <location evidence="1">Cytoplasm</location>
    </subcellularLocation>
</comment>
<proteinExistence type="predicted"/>
<dbReference type="Proteomes" id="UP001608902">
    <property type="component" value="Unassembled WGS sequence"/>
</dbReference>
<reference evidence="7 8" key="1">
    <citation type="submission" date="2024-08" db="EMBL/GenBank/DDBJ databases">
        <title>Gnathostoma spinigerum genome.</title>
        <authorList>
            <person name="Gonzalez-Bertolin B."/>
            <person name="Monzon S."/>
            <person name="Zaballos A."/>
            <person name="Jimenez P."/>
            <person name="Dekumyoy P."/>
            <person name="Varona S."/>
            <person name="Cuesta I."/>
            <person name="Sumanam S."/>
            <person name="Adisakwattana P."/>
            <person name="Gasser R.B."/>
            <person name="Hernandez-Gonzalez A."/>
            <person name="Young N.D."/>
            <person name="Perteguer M.J."/>
        </authorList>
    </citation>
    <scope>NUCLEOTIDE SEQUENCE [LARGE SCALE GENOMIC DNA]</scope>
    <source>
        <strain evidence="7">AL3</strain>
        <tissue evidence="7">Liver</tissue>
    </source>
</reference>
<evidence type="ECO:0008006" key="9">
    <source>
        <dbReference type="Google" id="ProtNLM"/>
    </source>
</evidence>
<accession>A0ABD6ENZ8</accession>
<feature type="domain" description="Serine rich protein interaction" evidence="5">
    <location>
        <begin position="326"/>
        <end position="468"/>
    </location>
</feature>
<feature type="compositionally biased region" description="Polar residues" evidence="4">
    <location>
        <begin position="637"/>
        <end position="647"/>
    </location>
</feature>
<evidence type="ECO:0000259" key="5">
    <source>
        <dbReference type="Pfam" id="PF08824"/>
    </source>
</evidence>
<feature type="compositionally biased region" description="Polar residues" evidence="4">
    <location>
        <begin position="252"/>
        <end position="261"/>
    </location>
</feature>
<keyword evidence="3" id="KW-0597">Phosphoprotein</keyword>
<feature type="compositionally biased region" description="Polar residues" evidence="4">
    <location>
        <begin position="123"/>
        <end position="135"/>
    </location>
</feature>
<protein>
    <recommendedName>
        <fullName evidence="9">CAS family C-terminal domain-containing protein</fullName>
    </recommendedName>
</protein>
<sequence length="783" mass="85216">MGKKRSNVIRCCFGVSSSCVTRTSPVYNTELHSLSSSSDKISTIRGLSSSMTNLANYDKKTLVMRRRNSNTVTPVNTAFAHMPGQPRPPLAPKPKFSGLSTMETSHAGALRGNEDYDKPRSPSLDSGSINWRSSRQPGALINQSYREQSPSSSGQISNAPKWNIVHSSSAPIALAYDGHSRRGSDSDSTVLHDTSQDEAGAPSPSSSGIVADLLDPSSDSYQRASGVSSVSACSSSDRSSEHNDSDCITPRFSATGSDTSQNSANSSSAHHKYYGTTKRDSFSTNGTKPLESQRYGSNCVTTDNFISSDTNGGGTLYDDANARKQSVCNRLTEHLREIESNSKRLDECTAPRGWRQPHVLQQHLLDIKDCVSLITDNLDSFLDDASRIVVDGKNSKSEDLVRLLTPVQNSLSLVKRARLTLDRTGWTLAALARPRSANGGNTGNDALDQFVAIVKQIPVDCHKLLQWILTVPPSSCVTFLPLKMNTSINGRNEYSRIYQPNRVDLSRILPTDSHLRDPKRDSTGSSLSSQSALSSSDIQTPPSILSSRNSGFESDSSANTNTLKSSGDSVRPKVTFADNLTTYRPYSNGNGSVDGRVMEEDDLESIVSDRESLTQDYAMATAGESVSSLKRRPRTSKPPTKQLSPDVLQSLSDSDRELLRFYSPQLASHTEFLSRAIDDFLAVVEEQRQPAEFIQKGKLIILAAHKLVYIGDNIAQCISLAELANEVRRAADRLCAMLKNCVQATKQAADQYPQVSAVQAMVDSVLAVSHDAHDLKLLIEECC</sequence>
<comment type="caution">
    <text evidence="7">The sequence shown here is derived from an EMBL/GenBank/DDBJ whole genome shotgun (WGS) entry which is preliminary data.</text>
</comment>
<evidence type="ECO:0000256" key="4">
    <source>
        <dbReference type="SAM" id="MobiDB-lite"/>
    </source>
</evidence>
<keyword evidence="2" id="KW-0963">Cytoplasm</keyword>
<dbReference type="Pfam" id="PF12026">
    <property type="entry name" value="CAS_C"/>
    <property type="match status" value="1"/>
</dbReference>
<feature type="region of interest" description="Disordered" evidence="4">
    <location>
        <begin position="508"/>
        <end position="571"/>
    </location>
</feature>
<dbReference type="InterPro" id="IPR021901">
    <property type="entry name" value="CAS_C"/>
</dbReference>
<dbReference type="AlphaFoldDB" id="A0ABD6ENZ8"/>